<reference evidence="9" key="1">
    <citation type="submission" date="2018-05" db="EMBL/GenBank/DDBJ databases">
        <authorList>
            <person name="Lanie J.A."/>
            <person name="Ng W.-L."/>
            <person name="Kazmierczak K.M."/>
            <person name="Andrzejewski T.M."/>
            <person name="Davidsen T.M."/>
            <person name="Wayne K.J."/>
            <person name="Tettelin H."/>
            <person name="Glass J.I."/>
            <person name="Rusch D."/>
            <person name="Podicherti R."/>
            <person name="Tsui H.-C.T."/>
            <person name="Winkler M.E."/>
        </authorList>
    </citation>
    <scope>NUCLEOTIDE SEQUENCE</scope>
</reference>
<evidence type="ECO:0000256" key="7">
    <source>
        <dbReference type="SAM" id="Phobius"/>
    </source>
</evidence>
<keyword evidence="4 7" id="KW-0812">Transmembrane</keyword>
<dbReference type="EMBL" id="UINC01000240">
    <property type="protein sequence ID" value="SUZ51801.1"/>
    <property type="molecule type" value="Genomic_DNA"/>
</dbReference>
<evidence type="ECO:0000256" key="1">
    <source>
        <dbReference type="ARBA" id="ARBA00004651"/>
    </source>
</evidence>
<organism evidence="9">
    <name type="scientific">marine metagenome</name>
    <dbReference type="NCBI Taxonomy" id="408172"/>
    <lineage>
        <taxon>unclassified sequences</taxon>
        <taxon>metagenomes</taxon>
        <taxon>ecological metagenomes</taxon>
    </lineage>
</organism>
<evidence type="ECO:0000256" key="2">
    <source>
        <dbReference type="ARBA" id="ARBA00022448"/>
    </source>
</evidence>
<sequence>MRRFILRRFAFALVSIITATFAVFMLSRLAGDPLLLYANSGYGITAEGEAALRKRLGLDRPVPVQYALWLGRTLKGDMGETILDRKPVSRIVTQRLPSTIHLGGTAFLLSFMVGIPLGILSAVWRGSFGDYIGRFLALLGQAVPSFWLGLVLIMLFAVQWRLFPPALRGDGIWDVKHLVLPTITLAAGGFAFYMRITRAAMLEVLDSEYVRLARAKGVSNNMVIWKHAFKNALIQPLTGATLGVVGLLNGTVLVETIFAWPGMGQMAITAVNNNDFPLLQGAVFFFTILIVATTFVTDLLYAYIDPRIRYD</sequence>
<evidence type="ECO:0000256" key="3">
    <source>
        <dbReference type="ARBA" id="ARBA00022475"/>
    </source>
</evidence>
<evidence type="ECO:0000256" key="5">
    <source>
        <dbReference type="ARBA" id="ARBA00022989"/>
    </source>
</evidence>
<dbReference type="GO" id="GO:0055085">
    <property type="term" value="P:transmembrane transport"/>
    <property type="evidence" value="ECO:0007669"/>
    <property type="project" value="InterPro"/>
</dbReference>
<keyword evidence="5 7" id="KW-1133">Transmembrane helix</keyword>
<evidence type="ECO:0000313" key="9">
    <source>
        <dbReference type="EMBL" id="SUZ51801.1"/>
    </source>
</evidence>
<dbReference type="SUPFAM" id="SSF161098">
    <property type="entry name" value="MetI-like"/>
    <property type="match status" value="1"/>
</dbReference>
<feature type="domain" description="ABC transmembrane type-1" evidence="8">
    <location>
        <begin position="96"/>
        <end position="301"/>
    </location>
</feature>
<dbReference type="PANTHER" id="PTHR43163:SF6">
    <property type="entry name" value="DIPEPTIDE TRANSPORT SYSTEM PERMEASE PROTEIN DPPB-RELATED"/>
    <property type="match status" value="1"/>
</dbReference>
<keyword evidence="3" id="KW-1003">Cell membrane</keyword>
<name>A0A381NB12_9ZZZZ</name>
<dbReference type="InterPro" id="IPR045621">
    <property type="entry name" value="BPD_transp_1_N"/>
</dbReference>
<feature type="transmembrane region" description="Helical" evidence="7">
    <location>
        <begin position="135"/>
        <end position="158"/>
    </location>
</feature>
<dbReference type="Pfam" id="PF00528">
    <property type="entry name" value="BPD_transp_1"/>
    <property type="match status" value="1"/>
</dbReference>
<feature type="transmembrane region" description="Helical" evidence="7">
    <location>
        <begin position="240"/>
        <end position="262"/>
    </location>
</feature>
<evidence type="ECO:0000259" key="8">
    <source>
        <dbReference type="PROSITE" id="PS50928"/>
    </source>
</evidence>
<feature type="transmembrane region" description="Helical" evidence="7">
    <location>
        <begin position="100"/>
        <end position="123"/>
    </location>
</feature>
<feature type="transmembrane region" description="Helical" evidence="7">
    <location>
        <begin position="282"/>
        <end position="304"/>
    </location>
</feature>
<feature type="transmembrane region" description="Helical" evidence="7">
    <location>
        <begin position="9"/>
        <end position="30"/>
    </location>
</feature>
<evidence type="ECO:0000256" key="4">
    <source>
        <dbReference type="ARBA" id="ARBA00022692"/>
    </source>
</evidence>
<evidence type="ECO:0000256" key="6">
    <source>
        <dbReference type="ARBA" id="ARBA00023136"/>
    </source>
</evidence>
<gene>
    <name evidence="9" type="ORF">METZ01_LOCUS4655</name>
</gene>
<dbReference type="AlphaFoldDB" id="A0A381NB12"/>
<dbReference type="CDD" id="cd06261">
    <property type="entry name" value="TM_PBP2"/>
    <property type="match status" value="1"/>
</dbReference>
<dbReference type="PROSITE" id="PS50928">
    <property type="entry name" value="ABC_TM1"/>
    <property type="match status" value="1"/>
</dbReference>
<dbReference type="PANTHER" id="PTHR43163">
    <property type="entry name" value="DIPEPTIDE TRANSPORT SYSTEM PERMEASE PROTEIN DPPB-RELATED"/>
    <property type="match status" value="1"/>
</dbReference>
<dbReference type="InterPro" id="IPR035906">
    <property type="entry name" value="MetI-like_sf"/>
</dbReference>
<protein>
    <recommendedName>
        <fullName evidence="8">ABC transmembrane type-1 domain-containing protein</fullName>
    </recommendedName>
</protein>
<dbReference type="GO" id="GO:0005886">
    <property type="term" value="C:plasma membrane"/>
    <property type="evidence" value="ECO:0007669"/>
    <property type="project" value="UniProtKB-SubCell"/>
</dbReference>
<keyword evidence="2" id="KW-0813">Transport</keyword>
<keyword evidence="6 7" id="KW-0472">Membrane</keyword>
<dbReference type="Gene3D" id="1.10.3720.10">
    <property type="entry name" value="MetI-like"/>
    <property type="match status" value="1"/>
</dbReference>
<comment type="subcellular location">
    <subcellularLocation>
        <location evidence="1">Cell membrane</location>
        <topology evidence="1">Multi-pass membrane protein</topology>
    </subcellularLocation>
</comment>
<feature type="transmembrane region" description="Helical" evidence="7">
    <location>
        <begin position="178"/>
        <end position="196"/>
    </location>
</feature>
<proteinExistence type="predicted"/>
<accession>A0A381NB12</accession>
<dbReference type="InterPro" id="IPR000515">
    <property type="entry name" value="MetI-like"/>
</dbReference>
<dbReference type="Pfam" id="PF19300">
    <property type="entry name" value="BPD_transp_1_N"/>
    <property type="match status" value="1"/>
</dbReference>